<evidence type="ECO:0000313" key="17">
    <source>
        <dbReference type="EMBL" id="MDN7128440.1"/>
    </source>
</evidence>
<evidence type="ECO:0000313" key="19">
    <source>
        <dbReference type="Proteomes" id="UP001169492"/>
    </source>
</evidence>
<dbReference type="Pfam" id="PF03129">
    <property type="entry name" value="HGTP_anticodon"/>
    <property type="match status" value="1"/>
</dbReference>
<dbReference type="InterPro" id="IPR012676">
    <property type="entry name" value="TGS-like"/>
</dbReference>
<dbReference type="PANTHER" id="PTHR11451:SF44">
    <property type="entry name" value="THREONINE--TRNA LIGASE, CHLOROPLASTIC_MITOCHONDRIAL 2"/>
    <property type="match status" value="1"/>
</dbReference>
<dbReference type="InterPro" id="IPR002320">
    <property type="entry name" value="Thr-tRNA-ligase_IIa"/>
</dbReference>
<dbReference type="InterPro" id="IPR018163">
    <property type="entry name" value="Thr/Ala-tRNA-synth_IIc_edit"/>
</dbReference>
<keyword evidence="3 13" id="KW-0820">tRNA-binding</keyword>
<dbReference type="FunFam" id="3.40.50.800:FF:000001">
    <property type="entry name" value="Threonine--tRNA ligase"/>
    <property type="match status" value="1"/>
</dbReference>
<keyword evidence="11 13" id="KW-0030">Aminoacyl-tRNA synthetase</keyword>
<evidence type="ECO:0000313" key="18">
    <source>
        <dbReference type="Proteomes" id="UP001169491"/>
    </source>
</evidence>
<dbReference type="InterPro" id="IPR033728">
    <property type="entry name" value="ThrRS_core"/>
</dbReference>
<dbReference type="PANTHER" id="PTHR11451">
    <property type="entry name" value="THREONINE-TRNA LIGASE"/>
    <property type="match status" value="1"/>
</dbReference>
<keyword evidence="7 13" id="KW-0862">Zinc</keyword>
<dbReference type="FunFam" id="3.30.930.10:FF:000002">
    <property type="entry name" value="Threonine--tRNA ligase"/>
    <property type="match status" value="1"/>
</dbReference>
<evidence type="ECO:0000256" key="11">
    <source>
        <dbReference type="ARBA" id="ARBA00023146"/>
    </source>
</evidence>
<dbReference type="Gene3D" id="3.30.930.10">
    <property type="entry name" value="Bira Bifunctional Protein, Domain 2"/>
    <property type="match status" value="1"/>
</dbReference>
<comment type="subunit">
    <text evidence="13">Homodimer.</text>
</comment>
<feature type="domain" description="TGS" evidence="15">
    <location>
        <begin position="1"/>
        <end position="61"/>
    </location>
</feature>
<gene>
    <name evidence="13 16" type="primary">thrS</name>
    <name evidence="16" type="ORF">J6I90_04765</name>
    <name evidence="17" type="ORF">J6I92_00930</name>
</gene>
<evidence type="ECO:0000256" key="12">
    <source>
        <dbReference type="ARBA" id="ARBA00049515"/>
    </source>
</evidence>
<keyword evidence="8 13" id="KW-0067">ATP-binding</keyword>
<dbReference type="EC" id="6.1.1.3" evidence="13"/>
<organism evidence="16 19">
    <name type="scientific">Pseudidiomarina terrestris</name>
    <dbReference type="NCBI Taxonomy" id="2820060"/>
    <lineage>
        <taxon>Bacteria</taxon>
        <taxon>Pseudomonadati</taxon>
        <taxon>Pseudomonadota</taxon>
        <taxon>Gammaproteobacteria</taxon>
        <taxon>Alteromonadales</taxon>
        <taxon>Idiomarinaceae</taxon>
        <taxon>Pseudidiomarina</taxon>
    </lineage>
</organism>
<keyword evidence="6 13" id="KW-0547">Nucleotide-binding</keyword>
<comment type="subcellular location">
    <subcellularLocation>
        <location evidence="13">Cytoplasm</location>
    </subcellularLocation>
</comment>
<feature type="binding site" evidence="13">
    <location>
        <position position="334"/>
    </location>
    <ligand>
        <name>Zn(2+)</name>
        <dbReference type="ChEBI" id="CHEBI:29105"/>
        <note>catalytic</note>
    </ligand>
</feature>
<protein>
    <recommendedName>
        <fullName evidence="13">Threonine--tRNA ligase</fullName>
        <ecNumber evidence="13">6.1.1.3</ecNumber>
    </recommendedName>
    <alternativeName>
        <fullName evidence="13">Threonyl-tRNA synthetase</fullName>
        <shortName evidence="13">ThrRS</shortName>
    </alternativeName>
</protein>
<dbReference type="PROSITE" id="PS50862">
    <property type="entry name" value="AA_TRNA_LIGASE_II"/>
    <property type="match status" value="1"/>
</dbReference>
<dbReference type="CDD" id="cd00860">
    <property type="entry name" value="ThrRS_anticodon"/>
    <property type="match status" value="1"/>
</dbReference>
<evidence type="ECO:0000259" key="14">
    <source>
        <dbReference type="PROSITE" id="PS50862"/>
    </source>
</evidence>
<evidence type="ECO:0000256" key="13">
    <source>
        <dbReference type="HAMAP-Rule" id="MF_00184"/>
    </source>
</evidence>
<dbReference type="Pfam" id="PF00587">
    <property type="entry name" value="tRNA-synt_2b"/>
    <property type="match status" value="1"/>
</dbReference>
<evidence type="ECO:0000256" key="6">
    <source>
        <dbReference type="ARBA" id="ARBA00022741"/>
    </source>
</evidence>
<evidence type="ECO:0000256" key="1">
    <source>
        <dbReference type="ARBA" id="ARBA00008226"/>
    </source>
</evidence>
<dbReference type="CDD" id="cd01667">
    <property type="entry name" value="TGS_ThrRS"/>
    <property type="match status" value="1"/>
</dbReference>
<keyword evidence="18" id="KW-1185">Reference proteome</keyword>
<dbReference type="HAMAP" id="MF_00184">
    <property type="entry name" value="Thr_tRNA_synth"/>
    <property type="match status" value="1"/>
</dbReference>
<dbReference type="Gene3D" id="3.30.54.20">
    <property type="match status" value="1"/>
</dbReference>
<dbReference type="GO" id="GO:0005829">
    <property type="term" value="C:cytosol"/>
    <property type="evidence" value="ECO:0007669"/>
    <property type="project" value="TreeGrafter"/>
</dbReference>
<evidence type="ECO:0000256" key="10">
    <source>
        <dbReference type="ARBA" id="ARBA00022917"/>
    </source>
</evidence>
<evidence type="ECO:0000256" key="8">
    <source>
        <dbReference type="ARBA" id="ARBA00022840"/>
    </source>
</evidence>
<dbReference type="EMBL" id="JAGGJB010000002">
    <property type="protein sequence ID" value="MDN7124183.1"/>
    <property type="molecule type" value="Genomic_DNA"/>
</dbReference>
<dbReference type="InterPro" id="IPR004095">
    <property type="entry name" value="TGS"/>
</dbReference>
<dbReference type="Proteomes" id="UP001169492">
    <property type="component" value="Unassembled WGS sequence"/>
</dbReference>
<dbReference type="EMBL" id="JAGGJC010000001">
    <property type="protein sequence ID" value="MDN7128440.1"/>
    <property type="molecule type" value="Genomic_DNA"/>
</dbReference>
<feature type="domain" description="Aminoacyl-transfer RNA synthetases class-II family profile" evidence="14">
    <location>
        <begin position="243"/>
        <end position="534"/>
    </location>
</feature>
<dbReference type="SUPFAM" id="SSF55186">
    <property type="entry name" value="ThrRS/AlaRS common domain"/>
    <property type="match status" value="1"/>
</dbReference>
<evidence type="ECO:0000256" key="5">
    <source>
        <dbReference type="ARBA" id="ARBA00022723"/>
    </source>
</evidence>
<dbReference type="Gene3D" id="3.30.980.10">
    <property type="entry name" value="Threonyl-trna Synthetase, Chain A, domain 2"/>
    <property type="match status" value="1"/>
</dbReference>
<dbReference type="Pfam" id="PF02824">
    <property type="entry name" value="TGS"/>
    <property type="match status" value="1"/>
</dbReference>
<name>A0AAW7QWA7_9GAMM</name>
<dbReference type="FunFam" id="3.30.54.20:FF:000002">
    <property type="entry name" value="Threonine--tRNA ligase"/>
    <property type="match status" value="1"/>
</dbReference>
<dbReference type="SUPFAM" id="SSF52954">
    <property type="entry name" value="Class II aaRS ABD-related"/>
    <property type="match status" value="1"/>
</dbReference>
<dbReference type="GO" id="GO:0046872">
    <property type="term" value="F:metal ion binding"/>
    <property type="evidence" value="ECO:0007669"/>
    <property type="project" value="UniProtKB-KW"/>
</dbReference>
<dbReference type="InterPro" id="IPR006195">
    <property type="entry name" value="aa-tRNA-synth_II"/>
</dbReference>
<reference evidence="18 19" key="1">
    <citation type="submission" date="2021-03" db="EMBL/GenBank/DDBJ databases">
        <title>Pseudidiomarina terrestris, a new bacterium isolated from saline soil.</title>
        <authorList>
            <person name="Galisteo C."/>
            <person name="De La Haba R."/>
            <person name="Sanchez-Porro C."/>
            <person name="Ventosa A."/>
        </authorList>
    </citation>
    <scope>NUCLEOTIDE SEQUENCE [LARGE SCALE GENOMIC DNA]</scope>
    <source>
        <strain evidence="16 19">1APP75-32.1</strain>
        <strain evidence="18">1APR75-15</strain>
        <strain evidence="17">1ASR75-15</strain>
    </source>
</reference>
<dbReference type="InterPro" id="IPR012947">
    <property type="entry name" value="tRNA_SAD"/>
</dbReference>
<dbReference type="InterPro" id="IPR047246">
    <property type="entry name" value="ThrRS_anticodon"/>
</dbReference>
<dbReference type="GO" id="GO:0006435">
    <property type="term" value="P:threonyl-tRNA aminoacylation"/>
    <property type="evidence" value="ECO:0007669"/>
    <property type="project" value="UniProtKB-UniRule"/>
</dbReference>
<dbReference type="GO" id="GO:0005524">
    <property type="term" value="F:ATP binding"/>
    <property type="evidence" value="ECO:0007669"/>
    <property type="project" value="UniProtKB-UniRule"/>
</dbReference>
<evidence type="ECO:0000256" key="4">
    <source>
        <dbReference type="ARBA" id="ARBA00022598"/>
    </source>
</evidence>
<comment type="similarity">
    <text evidence="1 13">Belongs to the class-II aminoacyl-tRNA synthetase family.</text>
</comment>
<comment type="cofactor">
    <cofactor evidence="13">
        <name>Zn(2+)</name>
        <dbReference type="ChEBI" id="CHEBI:29105"/>
    </cofactor>
    <text evidence="13">Binds 1 zinc ion per subunit.</text>
</comment>
<dbReference type="FunFam" id="3.30.980.10:FF:000005">
    <property type="entry name" value="Threonyl-tRNA synthetase, mitochondrial"/>
    <property type="match status" value="1"/>
</dbReference>
<dbReference type="NCBIfam" id="TIGR00418">
    <property type="entry name" value="thrS"/>
    <property type="match status" value="1"/>
</dbReference>
<dbReference type="CDD" id="cd00771">
    <property type="entry name" value="ThrRS_core"/>
    <property type="match status" value="1"/>
</dbReference>
<comment type="caution">
    <text evidence="16">The sequence shown here is derived from an EMBL/GenBank/DDBJ whole genome shotgun (WGS) entry which is preliminary data.</text>
</comment>
<proteinExistence type="inferred from homology"/>
<dbReference type="GO" id="GO:0004829">
    <property type="term" value="F:threonine-tRNA ligase activity"/>
    <property type="evidence" value="ECO:0007669"/>
    <property type="project" value="UniProtKB-UniRule"/>
</dbReference>
<dbReference type="Gene3D" id="3.10.20.30">
    <property type="match status" value="1"/>
</dbReference>
<dbReference type="RefSeq" id="WP_301774269.1">
    <property type="nucleotide sequence ID" value="NZ_JAGGJB010000002.1"/>
</dbReference>
<dbReference type="SUPFAM" id="SSF81271">
    <property type="entry name" value="TGS-like"/>
    <property type="match status" value="1"/>
</dbReference>
<dbReference type="AlphaFoldDB" id="A0AAW7QWA7"/>
<dbReference type="PRINTS" id="PR01047">
    <property type="entry name" value="TRNASYNTHTHR"/>
</dbReference>
<dbReference type="InterPro" id="IPR012675">
    <property type="entry name" value="Beta-grasp_dom_sf"/>
</dbReference>
<keyword evidence="2 13" id="KW-0963">Cytoplasm</keyword>
<dbReference type="InterPro" id="IPR036621">
    <property type="entry name" value="Anticodon-bd_dom_sf"/>
</dbReference>
<feature type="binding site" evidence="13">
    <location>
        <position position="511"/>
    </location>
    <ligand>
        <name>Zn(2+)</name>
        <dbReference type="ChEBI" id="CHEBI:29105"/>
        <note>catalytic</note>
    </ligand>
</feature>
<dbReference type="PROSITE" id="PS51880">
    <property type="entry name" value="TGS"/>
    <property type="match status" value="1"/>
</dbReference>
<dbReference type="Gene3D" id="3.40.50.800">
    <property type="entry name" value="Anticodon-binding domain"/>
    <property type="match status" value="1"/>
</dbReference>
<comment type="catalytic activity">
    <reaction evidence="12 13">
        <text>tRNA(Thr) + L-threonine + ATP = L-threonyl-tRNA(Thr) + AMP + diphosphate + H(+)</text>
        <dbReference type="Rhea" id="RHEA:24624"/>
        <dbReference type="Rhea" id="RHEA-COMP:9670"/>
        <dbReference type="Rhea" id="RHEA-COMP:9704"/>
        <dbReference type="ChEBI" id="CHEBI:15378"/>
        <dbReference type="ChEBI" id="CHEBI:30616"/>
        <dbReference type="ChEBI" id="CHEBI:33019"/>
        <dbReference type="ChEBI" id="CHEBI:57926"/>
        <dbReference type="ChEBI" id="CHEBI:78442"/>
        <dbReference type="ChEBI" id="CHEBI:78534"/>
        <dbReference type="ChEBI" id="CHEBI:456215"/>
        <dbReference type="EC" id="6.1.1.3"/>
    </reaction>
</comment>
<dbReference type="Pfam" id="PF07973">
    <property type="entry name" value="tRNA_SAD"/>
    <property type="match status" value="1"/>
</dbReference>
<keyword evidence="9 13" id="KW-0694">RNA-binding</keyword>
<dbReference type="InterPro" id="IPR004154">
    <property type="entry name" value="Anticodon-bd"/>
</dbReference>
<feature type="binding site" evidence="13">
    <location>
        <position position="385"/>
    </location>
    <ligand>
        <name>Zn(2+)</name>
        <dbReference type="ChEBI" id="CHEBI:29105"/>
        <note>catalytic</note>
    </ligand>
</feature>
<evidence type="ECO:0000256" key="2">
    <source>
        <dbReference type="ARBA" id="ARBA00022490"/>
    </source>
</evidence>
<dbReference type="SMART" id="SM00863">
    <property type="entry name" value="tRNA_SAD"/>
    <property type="match status" value="1"/>
</dbReference>
<evidence type="ECO:0000256" key="3">
    <source>
        <dbReference type="ARBA" id="ARBA00022555"/>
    </source>
</evidence>
<dbReference type="InterPro" id="IPR002314">
    <property type="entry name" value="aa-tRNA-synt_IIb"/>
</dbReference>
<keyword evidence="10 13" id="KW-0648">Protein biosynthesis</keyword>
<evidence type="ECO:0000256" key="9">
    <source>
        <dbReference type="ARBA" id="ARBA00022884"/>
    </source>
</evidence>
<evidence type="ECO:0000259" key="15">
    <source>
        <dbReference type="PROSITE" id="PS51880"/>
    </source>
</evidence>
<accession>A0AAW7QWA7</accession>
<dbReference type="GO" id="GO:0000049">
    <property type="term" value="F:tRNA binding"/>
    <property type="evidence" value="ECO:0007669"/>
    <property type="project" value="UniProtKB-KW"/>
</dbReference>
<sequence>MPVVTLPDGSQRTFDKPVSILEVAQDIGPGLAKATVAGKIDGELVDACDLITDDAAVHIITPKDDEGVHIIRHSCAHLLGHALKQMFPDAKMAIGPVIDNGFYYDIDMDKALTHDDLEALEKRMKELAKTEYEVVKNRVSWQQARETFVARHEPYKVEILDENISQDDRPALYQHEEYVDMCRGPHVPNMRFCQHFKVMKVAGAYWRGSSDNKMLQRIYGTAWADKKQLKAYLQRLEEAEKRDHRKIGKSQDLFHWQEEAPGMVFWHHNGWTIFQELESYVREKLREYDYQEVKGPLMMDRVLWEKSGHWEKFSDLMFTTASENREYAIKPMNCPGHVQIFNQGLKSYRDLPLRMAEFGCCHRNEPSGALHGLMRVRGFTQDDAHVFCTPAQVQAEVSSCIQMVYETYKTFGFEDIVVKLSTRPEKRLGDDATWDHAEQALAEALKNNGIKFEYLPGEGAFYGPKIEFTLHDCLGRAWQCGTVQLDFALPGRLGATYVGEDNERHTPVMIHRAILGSLERFMGILIEEYAGYFPLWLAPTQVVVMNITDNQADYVKNTVKELNKLGFRATADLRNEKIGFKIREHTLKRVPYMLVVGDKEIDNQAVAVRTRRGEDQGVKGLEQFIAELTDEVRSRKIS</sequence>
<feature type="region of interest" description="Catalytic" evidence="13">
    <location>
        <begin position="243"/>
        <end position="534"/>
    </location>
</feature>
<dbReference type="FunFam" id="3.10.20.30:FF:000005">
    <property type="entry name" value="Threonine--tRNA ligase"/>
    <property type="match status" value="1"/>
</dbReference>
<keyword evidence="5 13" id="KW-0479">Metal-binding</keyword>
<dbReference type="InterPro" id="IPR045864">
    <property type="entry name" value="aa-tRNA-synth_II/BPL/LPL"/>
</dbReference>
<dbReference type="Proteomes" id="UP001169491">
    <property type="component" value="Unassembled WGS sequence"/>
</dbReference>
<evidence type="ECO:0000256" key="7">
    <source>
        <dbReference type="ARBA" id="ARBA00022833"/>
    </source>
</evidence>
<dbReference type="SUPFAM" id="SSF55681">
    <property type="entry name" value="Class II aaRS and biotin synthetases"/>
    <property type="match status" value="1"/>
</dbReference>
<keyword evidence="4 13" id="KW-0436">Ligase</keyword>
<evidence type="ECO:0000313" key="16">
    <source>
        <dbReference type="EMBL" id="MDN7124183.1"/>
    </source>
</evidence>